<evidence type="ECO:0000256" key="2">
    <source>
        <dbReference type="ARBA" id="ARBA00005510"/>
    </source>
</evidence>
<evidence type="ECO:0000256" key="6">
    <source>
        <dbReference type="ARBA" id="ARBA00023163"/>
    </source>
</evidence>
<reference evidence="10 11" key="1">
    <citation type="journal article" date="2022" name="Cell">
        <title>Repeat-based holocentromeres influence genome architecture and karyotype evolution.</title>
        <authorList>
            <person name="Hofstatter P.G."/>
            <person name="Thangavel G."/>
            <person name="Lux T."/>
            <person name="Neumann P."/>
            <person name="Vondrak T."/>
            <person name="Novak P."/>
            <person name="Zhang M."/>
            <person name="Costa L."/>
            <person name="Castellani M."/>
            <person name="Scott A."/>
            <person name="Toegelov H."/>
            <person name="Fuchs J."/>
            <person name="Mata-Sucre Y."/>
            <person name="Dias Y."/>
            <person name="Vanzela A.L.L."/>
            <person name="Huettel B."/>
            <person name="Almeida C.C.S."/>
            <person name="Simkova H."/>
            <person name="Souza G."/>
            <person name="Pedrosa-Harand A."/>
            <person name="Macas J."/>
            <person name="Mayer K.F.X."/>
            <person name="Houben A."/>
            <person name="Marques A."/>
        </authorList>
    </citation>
    <scope>NUCLEOTIDE SEQUENCE [LARGE SCALE GENOMIC DNA]</scope>
    <source>
        <strain evidence="10">RhyTen1mFocal</strain>
    </source>
</reference>
<organism evidence="10 11">
    <name type="scientific">Rhynchospora tenuis</name>
    <dbReference type="NCBI Taxonomy" id="198213"/>
    <lineage>
        <taxon>Eukaryota</taxon>
        <taxon>Viridiplantae</taxon>
        <taxon>Streptophyta</taxon>
        <taxon>Embryophyta</taxon>
        <taxon>Tracheophyta</taxon>
        <taxon>Spermatophyta</taxon>
        <taxon>Magnoliopsida</taxon>
        <taxon>Liliopsida</taxon>
        <taxon>Poales</taxon>
        <taxon>Cyperaceae</taxon>
        <taxon>Cyperoideae</taxon>
        <taxon>Rhynchosporeae</taxon>
        <taxon>Rhynchospora</taxon>
    </lineage>
</organism>
<evidence type="ECO:0000256" key="4">
    <source>
        <dbReference type="ARBA" id="ARBA00023015"/>
    </source>
</evidence>
<dbReference type="Proteomes" id="UP001210211">
    <property type="component" value="Unassembled WGS sequence"/>
</dbReference>
<comment type="subcellular location">
    <subcellularLocation>
        <location evidence="1">Nucleus</location>
    </subcellularLocation>
</comment>
<comment type="caution">
    <text evidence="10">The sequence shown here is derived from an EMBL/GenBank/DDBJ whole genome shotgun (WGS) entry which is preliminary data.</text>
</comment>
<evidence type="ECO:0000256" key="3">
    <source>
        <dbReference type="ARBA" id="ARBA00011738"/>
    </source>
</evidence>
<dbReference type="PANTHER" id="PTHR16223:SF238">
    <property type="entry name" value="TRANSCRIPTION FACTOR BHLH114"/>
    <property type="match status" value="1"/>
</dbReference>
<evidence type="ECO:0000313" key="10">
    <source>
        <dbReference type="EMBL" id="KAJ3698636.1"/>
    </source>
</evidence>
<name>A0AAD6ERQ6_9POAL</name>
<feature type="region of interest" description="Disordered" evidence="8">
    <location>
        <begin position="317"/>
        <end position="336"/>
    </location>
</feature>
<comment type="similarity">
    <text evidence="2">Belongs to the bHLH protein family.</text>
</comment>
<dbReference type="InterPro" id="IPR045239">
    <property type="entry name" value="bHLH95_bHLH"/>
</dbReference>
<dbReference type="GO" id="GO:0000978">
    <property type="term" value="F:RNA polymerase II cis-regulatory region sequence-specific DNA binding"/>
    <property type="evidence" value="ECO:0007669"/>
    <property type="project" value="TreeGrafter"/>
</dbReference>
<dbReference type="InterPro" id="IPR011598">
    <property type="entry name" value="bHLH_dom"/>
</dbReference>
<dbReference type="GO" id="GO:0005634">
    <property type="term" value="C:nucleus"/>
    <property type="evidence" value="ECO:0007669"/>
    <property type="project" value="UniProtKB-SubCell"/>
</dbReference>
<protein>
    <recommendedName>
        <fullName evidence="9">BHLH domain-containing protein</fullName>
    </recommendedName>
</protein>
<gene>
    <name evidence="10" type="ORF">LUZ61_002341</name>
</gene>
<dbReference type="PANTHER" id="PTHR16223">
    <property type="entry name" value="TRANSCRIPTION FACTOR BHLH83-RELATED"/>
    <property type="match status" value="1"/>
</dbReference>
<keyword evidence="6" id="KW-0804">Transcription</keyword>
<dbReference type="GO" id="GO:0000981">
    <property type="term" value="F:DNA-binding transcription factor activity, RNA polymerase II-specific"/>
    <property type="evidence" value="ECO:0007669"/>
    <property type="project" value="TreeGrafter"/>
</dbReference>
<keyword evidence="11" id="KW-1185">Reference proteome</keyword>
<keyword evidence="7" id="KW-0539">Nucleus</keyword>
<evidence type="ECO:0000256" key="1">
    <source>
        <dbReference type="ARBA" id="ARBA00004123"/>
    </source>
</evidence>
<proteinExistence type="inferred from homology"/>
<comment type="subunit">
    <text evidence="3">Homodimer.</text>
</comment>
<evidence type="ECO:0000313" key="11">
    <source>
        <dbReference type="Proteomes" id="UP001210211"/>
    </source>
</evidence>
<keyword evidence="5" id="KW-0238">DNA-binding</keyword>
<feature type="domain" description="BHLH" evidence="9">
    <location>
        <begin position="328"/>
        <end position="377"/>
    </location>
</feature>
<sequence>MGEEMIQTGVCAAATTTGWWNSMKAGVGFEGHVMPSPVTCSPLDNTSTTCGFTWPAVTSDLAVETKSRSSIESPGSASNSSVTYIQDCTHHTQMVSDQAFTSPVMMGSTPQLMGFDLSTPVSDWNRPIMNSNTGAQHDVGYPAMYQEDMSMKAYYGNPNTIGSDNNTLNQGLMLQEQANQFIPEASGSGLSLPSSLEFPSSLLRSLLAPSVRPPHPFHQNSQMGVPTNDGVGPNKWLESTINSNINATYFDKVSSIRQPLQFSNEAQFWSPSGAISGASNIGTSIFNGNNTALKNSLLLQTAMEGVGQSSSMIKRKTENNSTLKKPRIDTPSPLPTFKVRKEKLGDRITALQQLVSPFGKTDTASVLHETIEYIKFLHDQVGVLSAPYLKNGHQMQQIKNMENPKENEGTKRDLISRGLCLVPISSTFAVASDVPVDIWAPVFGASFR</sequence>
<dbReference type="PROSITE" id="PS50888">
    <property type="entry name" value="BHLH"/>
    <property type="match status" value="1"/>
</dbReference>
<dbReference type="AlphaFoldDB" id="A0AAD6ERQ6"/>
<dbReference type="CDD" id="cd11393">
    <property type="entry name" value="bHLH_AtbHLH_like"/>
    <property type="match status" value="1"/>
</dbReference>
<dbReference type="GO" id="GO:0046983">
    <property type="term" value="F:protein dimerization activity"/>
    <property type="evidence" value="ECO:0007669"/>
    <property type="project" value="InterPro"/>
</dbReference>
<keyword evidence="4" id="KW-0805">Transcription regulation</keyword>
<dbReference type="InterPro" id="IPR036638">
    <property type="entry name" value="HLH_DNA-bd_sf"/>
</dbReference>
<dbReference type="Gene3D" id="4.10.280.10">
    <property type="entry name" value="Helix-loop-helix DNA-binding domain"/>
    <property type="match status" value="1"/>
</dbReference>
<accession>A0AAD6ERQ6</accession>
<dbReference type="EMBL" id="JAMRDG010000001">
    <property type="protein sequence ID" value="KAJ3698636.1"/>
    <property type="molecule type" value="Genomic_DNA"/>
</dbReference>
<dbReference type="FunFam" id="4.10.280.10:FF:000032">
    <property type="entry name" value="Transcription factor bHLH123 family"/>
    <property type="match status" value="1"/>
</dbReference>
<evidence type="ECO:0000259" key="9">
    <source>
        <dbReference type="PROSITE" id="PS50888"/>
    </source>
</evidence>
<evidence type="ECO:0000256" key="8">
    <source>
        <dbReference type="SAM" id="MobiDB-lite"/>
    </source>
</evidence>
<dbReference type="SUPFAM" id="SSF47459">
    <property type="entry name" value="HLH, helix-loop-helix DNA-binding domain"/>
    <property type="match status" value="1"/>
</dbReference>
<evidence type="ECO:0000256" key="7">
    <source>
        <dbReference type="ARBA" id="ARBA00023242"/>
    </source>
</evidence>
<dbReference type="InterPro" id="IPR045843">
    <property type="entry name" value="IND-like"/>
</dbReference>
<evidence type="ECO:0000256" key="5">
    <source>
        <dbReference type="ARBA" id="ARBA00023125"/>
    </source>
</evidence>